<dbReference type="SFLD" id="SFLDS00029">
    <property type="entry name" value="Radical_SAM"/>
    <property type="match status" value="1"/>
</dbReference>
<dbReference type="InterPro" id="IPR058240">
    <property type="entry name" value="rSAM_sf"/>
</dbReference>
<sequence length="359" mass="41411">MQVNREVNPESTKPKFSELLAQAKVKERWEKVRKYFFLRESTYDMSNRCNIRCDGCYYYEGEKQFAREIGDVEAWRELMRAEKARGITYVVLAGAEPSLVPELLDVCYQEMPLGSIATNGFKKIPESVGYKLHISVWGNDETSLRIRKAKNLLKKQIENYENDPRAVFVYTFTRNNIDEIKEVTEELVAHNCKLTFNVFSAPVGYTGDLRHDDESLKRTRSTMIELLNKYPQNVLFSAYNAVAHTHKKGLHDLYGCSYPRQNPSQDIGLGRSFRQYRTDLNWDRSVACCVPDTDCVDCRHYAAGSAVVTARLYRHVNSVETFKSWLDYVDTYLAVWVTGYEKGENLCNDIIEPPHAAIN</sequence>
<dbReference type="EMBL" id="LNQE01000993">
    <property type="protein sequence ID" value="KUG22047.1"/>
    <property type="molecule type" value="Genomic_DNA"/>
</dbReference>
<accession>A0A0W8FMC4</accession>
<proteinExistence type="predicted"/>
<feature type="domain" description="Radical SAM core" evidence="6">
    <location>
        <begin position="45"/>
        <end position="193"/>
    </location>
</feature>
<dbReference type="PANTHER" id="PTHR42836">
    <property type="entry name" value="7-CARBOXY-7-DEAZAGUANINE SYNTHASE"/>
    <property type="match status" value="1"/>
</dbReference>
<keyword evidence="5" id="KW-0411">Iron-sulfur</keyword>
<evidence type="ECO:0000256" key="4">
    <source>
        <dbReference type="ARBA" id="ARBA00023004"/>
    </source>
</evidence>
<dbReference type="GO" id="GO:0003824">
    <property type="term" value="F:catalytic activity"/>
    <property type="evidence" value="ECO:0007669"/>
    <property type="project" value="InterPro"/>
</dbReference>
<keyword evidence="3" id="KW-0479">Metal-binding</keyword>
<dbReference type="PANTHER" id="PTHR42836:SF1">
    <property type="entry name" value="7-CARBOXY-7-DEAZAGUANINE SYNTHASE"/>
    <property type="match status" value="1"/>
</dbReference>
<dbReference type="InterPro" id="IPR007197">
    <property type="entry name" value="rSAM"/>
</dbReference>
<reference evidence="7" key="1">
    <citation type="journal article" date="2015" name="Proc. Natl. Acad. Sci. U.S.A.">
        <title>Networks of energetic and metabolic interactions define dynamics in microbial communities.</title>
        <authorList>
            <person name="Embree M."/>
            <person name="Liu J.K."/>
            <person name="Al-Bassam M.M."/>
            <person name="Zengler K."/>
        </authorList>
    </citation>
    <scope>NUCLEOTIDE SEQUENCE</scope>
</reference>
<keyword evidence="1" id="KW-0004">4Fe-4S</keyword>
<evidence type="ECO:0000256" key="2">
    <source>
        <dbReference type="ARBA" id="ARBA00022691"/>
    </source>
</evidence>
<evidence type="ECO:0000259" key="6">
    <source>
        <dbReference type="Pfam" id="PF04055"/>
    </source>
</evidence>
<organism evidence="7">
    <name type="scientific">hydrocarbon metagenome</name>
    <dbReference type="NCBI Taxonomy" id="938273"/>
    <lineage>
        <taxon>unclassified sequences</taxon>
        <taxon>metagenomes</taxon>
        <taxon>ecological metagenomes</taxon>
    </lineage>
</organism>
<comment type="caution">
    <text evidence="7">The sequence shown here is derived from an EMBL/GenBank/DDBJ whole genome shotgun (WGS) entry which is preliminary data.</text>
</comment>
<dbReference type="GO" id="GO:0051539">
    <property type="term" value="F:4 iron, 4 sulfur cluster binding"/>
    <property type="evidence" value="ECO:0007669"/>
    <property type="project" value="UniProtKB-KW"/>
</dbReference>
<evidence type="ECO:0000313" key="7">
    <source>
        <dbReference type="EMBL" id="KUG22047.1"/>
    </source>
</evidence>
<protein>
    <submittedName>
        <fullName evidence="7">Radical sam</fullName>
    </submittedName>
</protein>
<dbReference type="SUPFAM" id="SSF102114">
    <property type="entry name" value="Radical SAM enzymes"/>
    <property type="match status" value="1"/>
</dbReference>
<evidence type="ECO:0000256" key="5">
    <source>
        <dbReference type="ARBA" id="ARBA00023014"/>
    </source>
</evidence>
<gene>
    <name evidence="7" type="ORF">ASZ90_008181</name>
</gene>
<dbReference type="Pfam" id="PF04055">
    <property type="entry name" value="Radical_SAM"/>
    <property type="match status" value="1"/>
</dbReference>
<dbReference type="AlphaFoldDB" id="A0A0W8FMC4"/>
<evidence type="ECO:0000256" key="3">
    <source>
        <dbReference type="ARBA" id="ARBA00022723"/>
    </source>
</evidence>
<keyword evidence="2" id="KW-0949">S-adenosyl-L-methionine</keyword>
<dbReference type="CDD" id="cd01335">
    <property type="entry name" value="Radical_SAM"/>
    <property type="match status" value="1"/>
</dbReference>
<dbReference type="InterPro" id="IPR013785">
    <property type="entry name" value="Aldolase_TIM"/>
</dbReference>
<name>A0A0W8FMC4_9ZZZZ</name>
<dbReference type="GO" id="GO:0046872">
    <property type="term" value="F:metal ion binding"/>
    <property type="evidence" value="ECO:0007669"/>
    <property type="project" value="UniProtKB-KW"/>
</dbReference>
<keyword evidence="4" id="KW-0408">Iron</keyword>
<evidence type="ECO:0000256" key="1">
    <source>
        <dbReference type="ARBA" id="ARBA00022485"/>
    </source>
</evidence>
<dbReference type="Gene3D" id="3.20.20.70">
    <property type="entry name" value="Aldolase class I"/>
    <property type="match status" value="1"/>
</dbReference>